<evidence type="ECO:0000313" key="1">
    <source>
        <dbReference type="EMBL" id="JAE03434.1"/>
    </source>
</evidence>
<organism evidence="1">
    <name type="scientific">Arundo donax</name>
    <name type="common">Giant reed</name>
    <name type="synonym">Donax arundinaceus</name>
    <dbReference type="NCBI Taxonomy" id="35708"/>
    <lineage>
        <taxon>Eukaryota</taxon>
        <taxon>Viridiplantae</taxon>
        <taxon>Streptophyta</taxon>
        <taxon>Embryophyta</taxon>
        <taxon>Tracheophyta</taxon>
        <taxon>Spermatophyta</taxon>
        <taxon>Magnoliopsida</taxon>
        <taxon>Liliopsida</taxon>
        <taxon>Poales</taxon>
        <taxon>Poaceae</taxon>
        <taxon>PACMAD clade</taxon>
        <taxon>Arundinoideae</taxon>
        <taxon>Arundineae</taxon>
        <taxon>Arundo</taxon>
    </lineage>
</organism>
<protein>
    <submittedName>
        <fullName evidence="1">Uncharacterized protein</fullName>
    </submittedName>
</protein>
<accession>A0A0A9EWT1</accession>
<name>A0A0A9EWT1_ARUDO</name>
<reference evidence="1" key="1">
    <citation type="submission" date="2014-09" db="EMBL/GenBank/DDBJ databases">
        <authorList>
            <person name="Magalhaes I.L.F."/>
            <person name="Oliveira U."/>
            <person name="Santos F.R."/>
            <person name="Vidigal T.H.D.A."/>
            <person name="Brescovit A.D."/>
            <person name="Santos A.J."/>
        </authorList>
    </citation>
    <scope>NUCLEOTIDE SEQUENCE</scope>
    <source>
        <tissue evidence="1">Shoot tissue taken approximately 20 cm above the soil surface</tissue>
    </source>
</reference>
<sequence length="28" mass="3369">MLDLRRGLIKWEIFTVGLSRPILPKRPY</sequence>
<reference evidence="1" key="2">
    <citation type="journal article" date="2015" name="Data Brief">
        <title>Shoot transcriptome of the giant reed, Arundo donax.</title>
        <authorList>
            <person name="Barrero R.A."/>
            <person name="Guerrero F.D."/>
            <person name="Moolhuijzen P."/>
            <person name="Goolsby J.A."/>
            <person name="Tidwell J."/>
            <person name="Bellgard S.E."/>
            <person name="Bellgard M.I."/>
        </authorList>
    </citation>
    <scope>NUCLEOTIDE SEQUENCE</scope>
    <source>
        <tissue evidence="1">Shoot tissue taken approximately 20 cm above the soil surface</tissue>
    </source>
</reference>
<dbReference type="AlphaFoldDB" id="A0A0A9EWT1"/>
<dbReference type="EMBL" id="GBRH01194462">
    <property type="protein sequence ID" value="JAE03434.1"/>
    <property type="molecule type" value="Transcribed_RNA"/>
</dbReference>
<proteinExistence type="predicted"/>